<keyword evidence="2" id="KW-1185">Reference proteome</keyword>
<evidence type="ECO:0000313" key="1">
    <source>
        <dbReference type="EMBL" id="GBN11975.1"/>
    </source>
</evidence>
<dbReference type="Proteomes" id="UP000499080">
    <property type="component" value="Unassembled WGS sequence"/>
</dbReference>
<evidence type="ECO:0000313" key="2">
    <source>
        <dbReference type="Proteomes" id="UP000499080"/>
    </source>
</evidence>
<reference evidence="1 2" key="1">
    <citation type="journal article" date="2019" name="Sci. Rep.">
        <title>Orb-weaving spider Araneus ventricosus genome elucidates the spidroin gene catalogue.</title>
        <authorList>
            <person name="Kono N."/>
            <person name="Nakamura H."/>
            <person name="Ohtoshi R."/>
            <person name="Moran D.A.P."/>
            <person name="Shinohara A."/>
            <person name="Yoshida Y."/>
            <person name="Fujiwara M."/>
            <person name="Mori M."/>
            <person name="Tomita M."/>
            <person name="Arakawa K."/>
        </authorList>
    </citation>
    <scope>NUCLEOTIDE SEQUENCE [LARGE SCALE GENOMIC DNA]</scope>
</reference>
<name>A0A4Y2LBE4_ARAVE</name>
<sequence length="152" mass="17221">MRKRAQKIQALLGENGFAYSDFIKAETIALSLEKQFSLNNLSHRETENEVKKSTENFSSLPLTNNQIDNLKCIQPSEKETNPLLRLWIRISDSESEHEAAESVNPIRQIHKSESTDSFLLADLFFLVGIGSFVPFQEPDPRIRSGVNDTSLL</sequence>
<dbReference type="AlphaFoldDB" id="A0A4Y2LBE4"/>
<comment type="caution">
    <text evidence="1">The sequence shown here is derived from an EMBL/GenBank/DDBJ whole genome shotgun (WGS) entry which is preliminary data.</text>
</comment>
<accession>A0A4Y2LBE4</accession>
<gene>
    <name evidence="1" type="ORF">AVEN_214638_1</name>
</gene>
<dbReference type="EMBL" id="BGPR01005630">
    <property type="protein sequence ID" value="GBN11975.1"/>
    <property type="molecule type" value="Genomic_DNA"/>
</dbReference>
<proteinExistence type="predicted"/>
<organism evidence="1 2">
    <name type="scientific">Araneus ventricosus</name>
    <name type="common">Orbweaver spider</name>
    <name type="synonym">Epeira ventricosa</name>
    <dbReference type="NCBI Taxonomy" id="182803"/>
    <lineage>
        <taxon>Eukaryota</taxon>
        <taxon>Metazoa</taxon>
        <taxon>Ecdysozoa</taxon>
        <taxon>Arthropoda</taxon>
        <taxon>Chelicerata</taxon>
        <taxon>Arachnida</taxon>
        <taxon>Araneae</taxon>
        <taxon>Araneomorphae</taxon>
        <taxon>Entelegynae</taxon>
        <taxon>Araneoidea</taxon>
        <taxon>Araneidae</taxon>
        <taxon>Araneus</taxon>
    </lineage>
</organism>
<protein>
    <submittedName>
        <fullName evidence="1">Uncharacterized protein</fullName>
    </submittedName>
</protein>